<dbReference type="PANTHER" id="PTHR36436:SF6">
    <property type="entry name" value="SLL5081 PROTEIN"/>
    <property type="match status" value="1"/>
</dbReference>
<reference evidence="2" key="1">
    <citation type="submission" date="2019-12" db="EMBL/GenBank/DDBJ databases">
        <title>Actinomadura physcomitrii sp. nov., a novel actinomycete isolated from moss [Physcomitrium sphaericum (Ludw) Fuernr].</title>
        <authorList>
            <person name="Zhuang X."/>
        </authorList>
    </citation>
    <scope>NUCLEOTIDE SEQUENCE [LARGE SCALE GENOMIC DNA]</scope>
    <source>
        <strain evidence="2">LD22</strain>
    </source>
</reference>
<comment type="caution">
    <text evidence="2">The sequence shown here is derived from an EMBL/GenBank/DDBJ whole genome shotgun (WGS) entry which is preliminary data.</text>
</comment>
<name>A0A6I4M131_9ACTN</name>
<sequence>MDDFDAQRRRLTSFLGLLFAPEIIAILLSLARPAVRLGAAAGGVPVRLGGAPLLPAAAAWPVWRGRPLDFLGAVDFSDLAVLGTIPGLPRAGTAAFYYASETPRPWGDASGQRDGWRVFTGVLHPAEPPPGAVSYPPAELDAAPFLSLPSPQEPVVRRVERVHRGFLAEYEQLHAVWSRHVTPEAPAHQLGGWPDLVQRPVGPDCLYASTGRPLETLDAPDLSPGDLAAADDWRLLLQLDSDHRLGWYWGDPGRVYFCSRRSDPLERAWLTVQAA</sequence>
<dbReference type="Pfam" id="PF09234">
    <property type="entry name" value="DUF1963"/>
    <property type="match status" value="1"/>
</dbReference>
<proteinExistence type="predicted"/>
<keyword evidence="1" id="KW-0472">Membrane</keyword>
<organism evidence="2 3">
    <name type="scientific">Actinomadura physcomitrii</name>
    <dbReference type="NCBI Taxonomy" id="2650748"/>
    <lineage>
        <taxon>Bacteria</taxon>
        <taxon>Bacillati</taxon>
        <taxon>Actinomycetota</taxon>
        <taxon>Actinomycetes</taxon>
        <taxon>Streptosporangiales</taxon>
        <taxon>Thermomonosporaceae</taxon>
        <taxon>Actinomadura</taxon>
    </lineage>
</organism>
<protein>
    <submittedName>
        <fullName evidence="2">DUF1963 domain-containing protein</fullName>
    </submittedName>
</protein>
<dbReference type="RefSeq" id="WP_151591252.1">
    <property type="nucleotide sequence ID" value="NZ_WBMS02000002.1"/>
</dbReference>
<dbReference type="SUPFAM" id="SSF103032">
    <property type="entry name" value="Hypothetical protein YwqG"/>
    <property type="match status" value="1"/>
</dbReference>
<evidence type="ECO:0000313" key="3">
    <source>
        <dbReference type="Proteomes" id="UP000462055"/>
    </source>
</evidence>
<dbReference type="Gene3D" id="2.30.320.10">
    <property type="entry name" value="YwqG-like"/>
    <property type="match status" value="1"/>
</dbReference>
<feature type="transmembrane region" description="Helical" evidence="1">
    <location>
        <begin position="12"/>
        <end position="31"/>
    </location>
</feature>
<dbReference type="InterPro" id="IPR035948">
    <property type="entry name" value="YwqG-like_sf"/>
</dbReference>
<dbReference type="AlphaFoldDB" id="A0A6I4M131"/>
<keyword evidence="1" id="KW-1133">Transmembrane helix</keyword>
<gene>
    <name evidence="2" type="ORF">F8568_003525</name>
</gene>
<dbReference type="InterPro" id="IPR015315">
    <property type="entry name" value="DUF1963"/>
</dbReference>
<dbReference type="Proteomes" id="UP000462055">
    <property type="component" value="Unassembled WGS sequence"/>
</dbReference>
<dbReference type="EMBL" id="WBMS02000002">
    <property type="protein sequence ID" value="MVZ99462.1"/>
    <property type="molecule type" value="Genomic_DNA"/>
</dbReference>
<dbReference type="PANTHER" id="PTHR36436">
    <property type="entry name" value="SLL5081 PROTEIN"/>
    <property type="match status" value="1"/>
</dbReference>
<keyword evidence="1" id="KW-0812">Transmembrane</keyword>
<evidence type="ECO:0000256" key="1">
    <source>
        <dbReference type="SAM" id="Phobius"/>
    </source>
</evidence>
<accession>A0A6I4M131</accession>
<evidence type="ECO:0000313" key="2">
    <source>
        <dbReference type="EMBL" id="MVZ99462.1"/>
    </source>
</evidence>
<keyword evidence="3" id="KW-1185">Reference proteome</keyword>